<dbReference type="GO" id="GO:0005975">
    <property type="term" value="P:carbohydrate metabolic process"/>
    <property type="evidence" value="ECO:0007669"/>
    <property type="project" value="InterPro"/>
</dbReference>
<evidence type="ECO:0000313" key="8">
    <source>
        <dbReference type="EMBL" id="GMA31210.1"/>
    </source>
</evidence>
<dbReference type="InterPro" id="IPR008979">
    <property type="entry name" value="Galactose-bd-like_sf"/>
</dbReference>
<dbReference type="InterPro" id="IPR001944">
    <property type="entry name" value="Glycoside_Hdrlase_35"/>
</dbReference>
<dbReference type="Proteomes" id="UP001157161">
    <property type="component" value="Unassembled WGS sequence"/>
</dbReference>
<proteinExistence type="inferred from homology"/>
<evidence type="ECO:0000313" key="9">
    <source>
        <dbReference type="Proteomes" id="UP001157161"/>
    </source>
</evidence>
<organism evidence="8 9">
    <name type="scientific">Litorihabitans aurantiacus</name>
    <dbReference type="NCBI Taxonomy" id="1930061"/>
    <lineage>
        <taxon>Bacteria</taxon>
        <taxon>Bacillati</taxon>
        <taxon>Actinomycetota</taxon>
        <taxon>Actinomycetes</taxon>
        <taxon>Micrococcales</taxon>
        <taxon>Beutenbergiaceae</taxon>
        <taxon>Litorihabitans</taxon>
    </lineage>
</organism>
<feature type="domain" description="Beta-galactosidase 1-like first all-beta" evidence="6">
    <location>
        <begin position="101"/>
        <end position="209"/>
    </location>
</feature>
<evidence type="ECO:0008006" key="10">
    <source>
        <dbReference type="Google" id="ProtNLM"/>
    </source>
</evidence>
<keyword evidence="2" id="KW-0378">Hydrolase</keyword>
<feature type="region of interest" description="Disordered" evidence="4">
    <location>
        <begin position="214"/>
        <end position="235"/>
    </location>
</feature>
<evidence type="ECO:0000256" key="1">
    <source>
        <dbReference type="ARBA" id="ARBA00009809"/>
    </source>
</evidence>
<dbReference type="InterPro" id="IPR048912">
    <property type="entry name" value="BetaGal1-like_ABD1"/>
</dbReference>
<reference evidence="8" key="2">
    <citation type="submission" date="2023-02" db="EMBL/GenBank/DDBJ databases">
        <authorList>
            <person name="Sun Q."/>
            <person name="Mori K."/>
        </authorList>
    </citation>
    <scope>NUCLEOTIDE SEQUENCE</scope>
    <source>
        <strain evidence="8">NBRC 112290</strain>
    </source>
</reference>
<dbReference type="PANTHER" id="PTHR23421">
    <property type="entry name" value="BETA-GALACTOSIDASE RELATED"/>
    <property type="match status" value="1"/>
</dbReference>
<evidence type="ECO:0000259" key="7">
    <source>
        <dbReference type="Pfam" id="PF21467"/>
    </source>
</evidence>
<gene>
    <name evidence="8" type="ORF">GCM10025875_12020</name>
</gene>
<accession>A0AA37UMH2</accession>
<evidence type="ECO:0000256" key="2">
    <source>
        <dbReference type="ARBA" id="ARBA00022801"/>
    </source>
</evidence>
<feature type="domain" description="Beta-galactosidase galactose-binding" evidence="7">
    <location>
        <begin position="244"/>
        <end position="297"/>
    </location>
</feature>
<sequence length="329" mass="35215">MCLYMAHGGTNFGLWAGANREDGELLSTVTSYDSDAPIAEDGTLTEKFFAMREALGASAPIVSQQPRTLAARTLPTTPGRNLDDALDLLAGPAVDVATTVAFEDLSLDAGMLLLDADVLLPGDDVSLAFPQVADRATVRLDGRRLGAVQESGSIDLGPRGVGGTGRLHVIVENLGRVNYGWSLGERKGLLAPALLGRRAVQRWRARPLDLADAGPDDLTRLRERSPGESGSPAVELDGAGVAFATPTLTEVADTHLALPGFERGLVWVNDFLLGRYWEVGPQETLYVPAPLLHRGENVITVLELERRGSAVELRARPSLGPEESYIEEF</sequence>
<name>A0AA37UMH2_9MICO</name>
<keyword evidence="3" id="KW-0326">Glycosidase</keyword>
<dbReference type="Gene3D" id="2.60.120.260">
    <property type="entry name" value="Galactose-binding domain-like"/>
    <property type="match status" value="2"/>
</dbReference>
<evidence type="ECO:0000259" key="6">
    <source>
        <dbReference type="Pfam" id="PF21317"/>
    </source>
</evidence>
<dbReference type="InterPro" id="IPR031330">
    <property type="entry name" value="Gly_Hdrlase_35_cat"/>
</dbReference>
<dbReference type="SUPFAM" id="SSF49785">
    <property type="entry name" value="Galactose-binding domain-like"/>
    <property type="match status" value="1"/>
</dbReference>
<dbReference type="GO" id="GO:0004553">
    <property type="term" value="F:hydrolase activity, hydrolyzing O-glycosyl compounds"/>
    <property type="evidence" value="ECO:0007669"/>
    <property type="project" value="InterPro"/>
</dbReference>
<keyword evidence="9" id="KW-1185">Reference proteome</keyword>
<dbReference type="SUPFAM" id="SSF51445">
    <property type="entry name" value="(Trans)glycosidases"/>
    <property type="match status" value="1"/>
</dbReference>
<dbReference type="AlphaFoldDB" id="A0AA37UMH2"/>
<dbReference type="InterPro" id="IPR048913">
    <property type="entry name" value="BetaGal_gal-bd"/>
</dbReference>
<dbReference type="InterPro" id="IPR017853">
    <property type="entry name" value="GH"/>
</dbReference>
<evidence type="ECO:0000259" key="5">
    <source>
        <dbReference type="Pfam" id="PF01301"/>
    </source>
</evidence>
<dbReference type="Pfam" id="PF01301">
    <property type="entry name" value="Glyco_hydro_35"/>
    <property type="match status" value="1"/>
</dbReference>
<dbReference type="Pfam" id="PF21317">
    <property type="entry name" value="BetaGal_ABD_1"/>
    <property type="match status" value="1"/>
</dbReference>
<dbReference type="Pfam" id="PF21467">
    <property type="entry name" value="BetaGal_gal-bd"/>
    <property type="match status" value="1"/>
</dbReference>
<dbReference type="EMBL" id="BSUM01000001">
    <property type="protein sequence ID" value="GMA31210.1"/>
    <property type="molecule type" value="Genomic_DNA"/>
</dbReference>
<evidence type="ECO:0000256" key="4">
    <source>
        <dbReference type="SAM" id="MobiDB-lite"/>
    </source>
</evidence>
<dbReference type="PRINTS" id="PR00742">
    <property type="entry name" value="GLHYDRLASE35"/>
</dbReference>
<comment type="similarity">
    <text evidence="1">Belongs to the glycosyl hydrolase 35 family.</text>
</comment>
<feature type="domain" description="Glycoside hydrolase 35 catalytic" evidence="5">
    <location>
        <begin position="2"/>
        <end position="55"/>
    </location>
</feature>
<reference evidence="8" key="1">
    <citation type="journal article" date="2014" name="Int. J. Syst. Evol. Microbiol.">
        <title>Complete genome sequence of Corynebacterium casei LMG S-19264T (=DSM 44701T), isolated from a smear-ripened cheese.</title>
        <authorList>
            <consortium name="US DOE Joint Genome Institute (JGI-PGF)"/>
            <person name="Walter F."/>
            <person name="Albersmeier A."/>
            <person name="Kalinowski J."/>
            <person name="Ruckert C."/>
        </authorList>
    </citation>
    <scope>NUCLEOTIDE SEQUENCE</scope>
    <source>
        <strain evidence="8">NBRC 112290</strain>
    </source>
</reference>
<evidence type="ECO:0000256" key="3">
    <source>
        <dbReference type="ARBA" id="ARBA00023295"/>
    </source>
</evidence>
<feature type="compositionally biased region" description="Basic and acidic residues" evidence="4">
    <location>
        <begin position="217"/>
        <end position="226"/>
    </location>
</feature>
<protein>
    <recommendedName>
        <fullName evidence="10">Beta-galactosidase</fullName>
    </recommendedName>
</protein>
<comment type="caution">
    <text evidence="8">The sequence shown here is derived from an EMBL/GenBank/DDBJ whole genome shotgun (WGS) entry which is preliminary data.</text>
</comment>